<reference evidence="1" key="1">
    <citation type="journal article" date="2015" name="Nature">
        <title>Complex archaea that bridge the gap between prokaryotes and eukaryotes.</title>
        <authorList>
            <person name="Spang A."/>
            <person name="Saw J.H."/>
            <person name="Jorgensen S.L."/>
            <person name="Zaremba-Niedzwiedzka K."/>
            <person name="Martijn J."/>
            <person name="Lind A.E."/>
            <person name="van Eijk R."/>
            <person name="Schleper C."/>
            <person name="Guy L."/>
            <person name="Ettema T.J."/>
        </authorList>
    </citation>
    <scope>NUCLEOTIDE SEQUENCE</scope>
</reference>
<dbReference type="Pfam" id="PF14281">
    <property type="entry name" value="PDDEXK_4"/>
    <property type="match status" value="1"/>
</dbReference>
<dbReference type="InterPro" id="IPR029470">
    <property type="entry name" value="PDDEXK_4"/>
</dbReference>
<dbReference type="EMBL" id="LAZR01010357">
    <property type="protein sequence ID" value="KKM67388.1"/>
    <property type="molecule type" value="Genomic_DNA"/>
</dbReference>
<accession>A0A0F9JCV8</accession>
<protein>
    <submittedName>
        <fullName evidence="1">Uncharacterized protein</fullName>
    </submittedName>
</protein>
<evidence type="ECO:0000313" key="1">
    <source>
        <dbReference type="EMBL" id="KKM67388.1"/>
    </source>
</evidence>
<dbReference type="AlphaFoldDB" id="A0A0F9JCV8"/>
<organism evidence="1">
    <name type="scientific">marine sediment metagenome</name>
    <dbReference type="NCBI Taxonomy" id="412755"/>
    <lineage>
        <taxon>unclassified sequences</taxon>
        <taxon>metagenomes</taxon>
        <taxon>ecological metagenomes</taxon>
    </lineage>
</organism>
<comment type="caution">
    <text evidence="1">The sequence shown here is derived from an EMBL/GenBank/DDBJ whole genome shotgun (WGS) entry which is preliminary data.</text>
</comment>
<gene>
    <name evidence="1" type="ORF">LCGC14_1471580</name>
</gene>
<name>A0A0F9JCV8_9ZZZZ</name>
<proteinExistence type="predicted"/>
<sequence length="407" mass="48773">MKENIFNLKLLEELESDPDIAQLDSRLSSHNFMEVFSISTNELAHSSFIAWLLNPLEEHGLGDCFLKRFLKEIINKIKEKKRTDIEIPDINKLEYKKVIIKTEELFRQNPVDITIRFRDEKFLCLIENKIKHKETNRQTDTYARLSKKKYINYRYYWYIFLTDSGKQAKSEEFISFNYHDIKDLLEKTIKTIDKIPKNHNIIFLLEQIIVNIENNILNPINYPKTCQAIYNRHKKTFNEIKTANIKKLPYKKAINKILSYYTDYISPLKKKIELDLNDDWDYNLEPKKRCKIYKKQWLKISKNYKETEIPLWYFDISYWINNGLQNIGVEFNSSLPEFTDILDKSFKENKPNGYKYRKEKIKFKITFREGSFETDEDLNNIASTAIQLINSIIEQIDESVMSFKDNY</sequence>